<dbReference type="RefSeq" id="WP_280140451.1">
    <property type="nucleotide sequence ID" value="NZ_FNHL01000003.1"/>
</dbReference>
<dbReference type="AlphaFoldDB" id="A0A1G9VQP5"/>
<organism evidence="2 3">
    <name type="scientific">Halogranum gelatinilyticum</name>
    <dbReference type="NCBI Taxonomy" id="660521"/>
    <lineage>
        <taxon>Archaea</taxon>
        <taxon>Methanobacteriati</taxon>
        <taxon>Methanobacteriota</taxon>
        <taxon>Stenosarchaea group</taxon>
        <taxon>Halobacteria</taxon>
        <taxon>Halobacteriales</taxon>
        <taxon>Haloferacaceae</taxon>
    </lineage>
</organism>
<keyword evidence="3" id="KW-1185">Reference proteome</keyword>
<protein>
    <recommendedName>
        <fullName evidence="1">DUF7128 domain-containing protein</fullName>
    </recommendedName>
</protein>
<evidence type="ECO:0000259" key="1">
    <source>
        <dbReference type="Pfam" id="PF23447"/>
    </source>
</evidence>
<accession>A0A1G9VQP5</accession>
<name>A0A1G9VQP5_9EURY</name>
<proteinExistence type="predicted"/>
<reference evidence="3" key="1">
    <citation type="submission" date="2016-10" db="EMBL/GenBank/DDBJ databases">
        <authorList>
            <person name="Varghese N."/>
            <person name="Submissions S."/>
        </authorList>
    </citation>
    <scope>NUCLEOTIDE SEQUENCE [LARGE SCALE GENOMIC DNA]</scope>
    <source>
        <strain evidence="3">CGMCC 1.10119</strain>
    </source>
</reference>
<sequence length="44" mass="5065">MVAATQVEQTTWYRCEKCGLVLATKLDAEQHEEWCAGDLPSYCW</sequence>
<feature type="domain" description="DUF7128" evidence="1">
    <location>
        <begin position="1"/>
        <end position="44"/>
    </location>
</feature>
<dbReference type="Proteomes" id="UP000199451">
    <property type="component" value="Unassembled WGS sequence"/>
</dbReference>
<dbReference type="Pfam" id="PF23447">
    <property type="entry name" value="DUF7128"/>
    <property type="match status" value="1"/>
</dbReference>
<evidence type="ECO:0000313" key="3">
    <source>
        <dbReference type="Proteomes" id="UP000199451"/>
    </source>
</evidence>
<gene>
    <name evidence="2" type="ORF">SAMN04487949_2463</name>
</gene>
<dbReference type="EMBL" id="FNHL01000003">
    <property type="protein sequence ID" value="SDM74281.1"/>
    <property type="molecule type" value="Genomic_DNA"/>
</dbReference>
<evidence type="ECO:0000313" key="2">
    <source>
        <dbReference type="EMBL" id="SDM74281.1"/>
    </source>
</evidence>
<dbReference type="InterPro" id="IPR055552">
    <property type="entry name" value="DUF7128"/>
</dbReference>